<keyword evidence="2" id="KW-1185">Reference proteome</keyword>
<comment type="caution">
    <text evidence="1">The sequence shown here is derived from an EMBL/GenBank/DDBJ whole genome shotgun (WGS) entry which is preliminary data.</text>
</comment>
<gene>
    <name evidence="1" type="ORF">PPRIM_AZ9-3.1.T0180071</name>
</gene>
<sequence>MFIITEQQHLLLQKLAQTRNDDKQRLTSNQSRSLRPSLFLNDINSIVNNSLPTIQQQKQVQHEDLSHKPTEIIQISTEREYVKLPKIGRFSHLRKSTQTEVNEFQFLSHQNSPNRNHQDTQQQENKYFSKTPIKNMGTLVFQGNSSTKKKSVKFNPQIETINEAGLIGKEYIENTQRQSRFKRQIFKLHTQVN</sequence>
<dbReference type="EMBL" id="CAJJDM010000014">
    <property type="protein sequence ID" value="CAD8051387.1"/>
    <property type="molecule type" value="Genomic_DNA"/>
</dbReference>
<organism evidence="1 2">
    <name type="scientific">Paramecium primaurelia</name>
    <dbReference type="NCBI Taxonomy" id="5886"/>
    <lineage>
        <taxon>Eukaryota</taxon>
        <taxon>Sar</taxon>
        <taxon>Alveolata</taxon>
        <taxon>Ciliophora</taxon>
        <taxon>Intramacronucleata</taxon>
        <taxon>Oligohymenophorea</taxon>
        <taxon>Peniculida</taxon>
        <taxon>Parameciidae</taxon>
        <taxon>Paramecium</taxon>
    </lineage>
</organism>
<dbReference type="OMA" id="MFIITEQ"/>
<name>A0A8S1K9I0_PARPR</name>
<reference evidence="1" key="1">
    <citation type="submission" date="2021-01" db="EMBL/GenBank/DDBJ databases">
        <authorList>
            <consortium name="Genoscope - CEA"/>
            <person name="William W."/>
        </authorList>
    </citation>
    <scope>NUCLEOTIDE SEQUENCE</scope>
</reference>
<proteinExistence type="predicted"/>
<evidence type="ECO:0000313" key="1">
    <source>
        <dbReference type="EMBL" id="CAD8051387.1"/>
    </source>
</evidence>
<dbReference type="Proteomes" id="UP000688137">
    <property type="component" value="Unassembled WGS sequence"/>
</dbReference>
<protein>
    <submittedName>
        <fullName evidence="1">Uncharacterized protein</fullName>
    </submittedName>
</protein>
<dbReference type="AlphaFoldDB" id="A0A8S1K9I0"/>
<evidence type="ECO:0000313" key="2">
    <source>
        <dbReference type="Proteomes" id="UP000688137"/>
    </source>
</evidence>
<accession>A0A8S1K9I0</accession>